<dbReference type="PANTHER" id="PTHR35176:SF1">
    <property type="entry name" value="F420H(2)-DEPENDENT BILIVERDIN REDUCTASE"/>
    <property type="match status" value="1"/>
</dbReference>
<evidence type="ECO:0000313" key="4">
    <source>
        <dbReference type="Proteomes" id="UP000316541"/>
    </source>
</evidence>
<dbReference type="AlphaFoldDB" id="A0A544Z1P2"/>
<dbReference type="Proteomes" id="UP000316541">
    <property type="component" value="Unassembled WGS sequence"/>
</dbReference>
<dbReference type="RefSeq" id="WP_142617276.1">
    <property type="nucleotide sequence ID" value="NZ_VIRM01000005.1"/>
</dbReference>
<dbReference type="GO" id="GO:0016627">
    <property type="term" value="F:oxidoreductase activity, acting on the CH-CH group of donors"/>
    <property type="evidence" value="ECO:0007669"/>
    <property type="project" value="TreeGrafter"/>
</dbReference>
<dbReference type="EMBL" id="VIRM01000005">
    <property type="protein sequence ID" value="TQS22980.1"/>
    <property type="molecule type" value="Genomic_DNA"/>
</dbReference>
<reference evidence="3 4" key="1">
    <citation type="submission" date="2019-07" db="EMBL/GenBank/DDBJ databases">
        <title>Microbispora hainanensis DSM 45428.</title>
        <authorList>
            <person name="Thawai C."/>
        </authorList>
    </citation>
    <scope>NUCLEOTIDE SEQUENCE [LARGE SCALE GENOMIC DNA]</scope>
    <source>
        <strain evidence="3 4">DSM 45428</strain>
    </source>
</reference>
<sequence length="141" mass="15676">MERMTEAEWREFVMIGTKTGKVAVTRADGRPHVTPIWFALDGDDVVFTTHESGVKANALRRDPRAALCVDDQAPPYSYVLIEGETTLSDDLAEVRHWATVLGGRYMGEERAEEYGRRNGVPGELLVRLRVGKVVAFKDVAG</sequence>
<dbReference type="NCBIfam" id="TIGR03618">
    <property type="entry name" value="Rv1155_F420"/>
    <property type="match status" value="1"/>
</dbReference>
<name>A0A544Z1P2_9ACTN</name>
<feature type="domain" description="Pyridoxamine 5'-phosphate oxidase N-terminal" evidence="2">
    <location>
        <begin position="7"/>
        <end position="119"/>
    </location>
</feature>
<dbReference type="GO" id="GO:0005829">
    <property type="term" value="C:cytosol"/>
    <property type="evidence" value="ECO:0007669"/>
    <property type="project" value="TreeGrafter"/>
</dbReference>
<dbReference type="InterPro" id="IPR052019">
    <property type="entry name" value="F420H2_bilvrd_red/Heme_oxyg"/>
</dbReference>
<dbReference type="GO" id="GO:0070967">
    <property type="term" value="F:coenzyme F420 binding"/>
    <property type="evidence" value="ECO:0007669"/>
    <property type="project" value="TreeGrafter"/>
</dbReference>
<evidence type="ECO:0000313" key="3">
    <source>
        <dbReference type="EMBL" id="TQS22980.1"/>
    </source>
</evidence>
<dbReference type="Gene3D" id="2.30.110.10">
    <property type="entry name" value="Electron Transport, Fmn-binding Protein, Chain A"/>
    <property type="match status" value="1"/>
</dbReference>
<proteinExistence type="predicted"/>
<dbReference type="InterPro" id="IPR012349">
    <property type="entry name" value="Split_barrel_FMN-bd"/>
</dbReference>
<dbReference type="Pfam" id="PF01243">
    <property type="entry name" value="PNPOx_N"/>
    <property type="match status" value="1"/>
</dbReference>
<gene>
    <name evidence="3" type="ORF">FLX08_06495</name>
</gene>
<organism evidence="3 4">
    <name type="scientific">Microbispora hainanensis</name>
    <dbReference type="NCBI Taxonomy" id="568844"/>
    <lineage>
        <taxon>Bacteria</taxon>
        <taxon>Bacillati</taxon>
        <taxon>Actinomycetota</taxon>
        <taxon>Actinomycetes</taxon>
        <taxon>Streptosporangiales</taxon>
        <taxon>Streptosporangiaceae</taxon>
        <taxon>Microbispora</taxon>
    </lineage>
</organism>
<comment type="caution">
    <text evidence="3">The sequence shown here is derived from an EMBL/GenBank/DDBJ whole genome shotgun (WGS) entry which is preliminary data.</text>
</comment>
<dbReference type="InterPro" id="IPR019920">
    <property type="entry name" value="F420-binding_dom_put"/>
</dbReference>
<protein>
    <submittedName>
        <fullName evidence="3">PPOX class F420-dependent oxidoreductase</fullName>
    </submittedName>
</protein>
<evidence type="ECO:0000256" key="1">
    <source>
        <dbReference type="ARBA" id="ARBA00023002"/>
    </source>
</evidence>
<evidence type="ECO:0000259" key="2">
    <source>
        <dbReference type="Pfam" id="PF01243"/>
    </source>
</evidence>
<keyword evidence="1" id="KW-0560">Oxidoreductase</keyword>
<dbReference type="SUPFAM" id="SSF50475">
    <property type="entry name" value="FMN-binding split barrel"/>
    <property type="match status" value="1"/>
</dbReference>
<accession>A0A544Z1P2</accession>
<dbReference type="PANTHER" id="PTHR35176">
    <property type="entry name" value="HEME OXYGENASE HI_0854-RELATED"/>
    <property type="match status" value="1"/>
</dbReference>
<dbReference type="InterPro" id="IPR011576">
    <property type="entry name" value="Pyridox_Oxase_N"/>
</dbReference>